<evidence type="ECO:0000313" key="1">
    <source>
        <dbReference type="EMBL" id="MBA8881474.1"/>
    </source>
</evidence>
<keyword evidence="2" id="KW-1185">Reference proteome</keyword>
<evidence type="ECO:0000313" key="2">
    <source>
        <dbReference type="Proteomes" id="UP000549052"/>
    </source>
</evidence>
<gene>
    <name evidence="1" type="ORF">FHW16_005215</name>
</gene>
<name>A0A839EVD8_9HYPH</name>
<reference evidence="1 2" key="1">
    <citation type="submission" date="2020-07" db="EMBL/GenBank/DDBJ databases">
        <title>Genomic Encyclopedia of Type Strains, Phase IV (KMG-V): Genome sequencing to study the core and pangenomes of soil and plant-associated prokaryotes.</title>
        <authorList>
            <person name="Whitman W."/>
        </authorList>
    </citation>
    <scope>NUCLEOTIDE SEQUENCE [LARGE SCALE GENOMIC DNA]</scope>
    <source>
        <strain evidence="1 2">AN3</strain>
    </source>
</reference>
<sequence length="50" mass="5695">MVAPFSSGNKRSLISYGKRYHAGERISSAFVEARVNTVISNRFVKRQQIH</sequence>
<proteinExistence type="predicted"/>
<dbReference type="EMBL" id="JACGXN010000014">
    <property type="protein sequence ID" value="MBA8881474.1"/>
    <property type="molecule type" value="Genomic_DNA"/>
</dbReference>
<organism evidence="1 2">
    <name type="scientific">Phyllobacterium myrsinacearum</name>
    <dbReference type="NCBI Taxonomy" id="28101"/>
    <lineage>
        <taxon>Bacteria</taxon>
        <taxon>Pseudomonadati</taxon>
        <taxon>Pseudomonadota</taxon>
        <taxon>Alphaproteobacteria</taxon>
        <taxon>Hyphomicrobiales</taxon>
        <taxon>Phyllobacteriaceae</taxon>
        <taxon>Phyllobacterium</taxon>
    </lineage>
</organism>
<dbReference type="Proteomes" id="UP000549052">
    <property type="component" value="Unassembled WGS sequence"/>
</dbReference>
<comment type="caution">
    <text evidence="1">The sequence shown here is derived from an EMBL/GenBank/DDBJ whole genome shotgun (WGS) entry which is preliminary data.</text>
</comment>
<protein>
    <submittedName>
        <fullName evidence="1">Uncharacterized protein</fullName>
    </submittedName>
</protein>
<accession>A0A839EVD8</accession>
<dbReference type="AlphaFoldDB" id="A0A839EVD8"/>